<accession>A0A2T3W6S0</accession>
<sequence length="62" mass="6735">MNTQEPQSMVSRCDATTCRFNEDMNCTAGQIEVSLSGQTAQCLTFTPTEGMSDSYGMTAENN</sequence>
<reference evidence="2 3" key="1">
    <citation type="submission" date="2018-03" db="EMBL/GenBank/DDBJ databases">
        <title>Draft genome of Deinococcus sp. OD32.</title>
        <authorList>
            <person name="Wang X.-P."/>
            <person name="Du Z.-J."/>
        </authorList>
    </citation>
    <scope>NUCLEOTIDE SEQUENCE [LARGE SCALE GENOMIC DNA]</scope>
    <source>
        <strain evidence="2 3">OD32</strain>
    </source>
</reference>
<dbReference type="InterPro" id="IPR011437">
    <property type="entry name" value="DUF1540"/>
</dbReference>
<keyword evidence="3" id="KW-1185">Reference proteome</keyword>
<gene>
    <name evidence="2" type="ORF">C8263_12980</name>
</gene>
<dbReference type="Pfam" id="PF07561">
    <property type="entry name" value="DUF1540"/>
    <property type="match status" value="1"/>
</dbReference>
<protein>
    <submittedName>
        <fullName evidence="2">DUF1540 domain-containing protein</fullName>
    </submittedName>
</protein>
<organism evidence="2 3">
    <name type="scientific">Deinococcus arcticus</name>
    <dbReference type="NCBI Taxonomy" id="2136176"/>
    <lineage>
        <taxon>Bacteria</taxon>
        <taxon>Thermotogati</taxon>
        <taxon>Deinococcota</taxon>
        <taxon>Deinococci</taxon>
        <taxon>Deinococcales</taxon>
        <taxon>Deinococcaceae</taxon>
        <taxon>Deinococcus</taxon>
    </lineage>
</organism>
<proteinExistence type="predicted"/>
<dbReference type="RefSeq" id="WP_107138558.1">
    <property type="nucleotide sequence ID" value="NZ_PYSV01000012.1"/>
</dbReference>
<evidence type="ECO:0000313" key="3">
    <source>
        <dbReference type="Proteomes" id="UP000240317"/>
    </source>
</evidence>
<comment type="caution">
    <text evidence="2">The sequence shown here is derived from an EMBL/GenBank/DDBJ whole genome shotgun (WGS) entry which is preliminary data.</text>
</comment>
<name>A0A2T3W6S0_9DEIO</name>
<dbReference type="AlphaFoldDB" id="A0A2T3W6S0"/>
<dbReference type="Proteomes" id="UP000240317">
    <property type="component" value="Unassembled WGS sequence"/>
</dbReference>
<evidence type="ECO:0000259" key="1">
    <source>
        <dbReference type="Pfam" id="PF07561"/>
    </source>
</evidence>
<evidence type="ECO:0000313" key="2">
    <source>
        <dbReference type="EMBL" id="PTA67474.1"/>
    </source>
</evidence>
<feature type="domain" description="DUF1540" evidence="1">
    <location>
        <begin position="12"/>
        <end position="45"/>
    </location>
</feature>
<dbReference type="EMBL" id="PYSV01000012">
    <property type="protein sequence ID" value="PTA67474.1"/>
    <property type="molecule type" value="Genomic_DNA"/>
</dbReference>
<dbReference type="OrthoDB" id="72291at2"/>